<keyword evidence="6 10" id="KW-0378">Hydrolase</keyword>
<evidence type="ECO:0000256" key="6">
    <source>
        <dbReference type="ARBA" id="ARBA00022801"/>
    </source>
</evidence>
<evidence type="ECO:0000256" key="11">
    <source>
        <dbReference type="RuleBase" id="RU003313"/>
    </source>
</evidence>
<keyword evidence="7 10" id="KW-0460">Magnesium</keyword>
<dbReference type="SUPFAM" id="SSF52540">
    <property type="entry name" value="P-loop containing nucleoside triphosphate hydrolases"/>
    <property type="match status" value="1"/>
</dbReference>
<dbReference type="InterPro" id="IPR004520">
    <property type="entry name" value="GTPase_MnmE"/>
</dbReference>
<organism evidence="13 14">
    <name type="scientific">Anaerobranca californiensis DSM 14826</name>
    <dbReference type="NCBI Taxonomy" id="1120989"/>
    <lineage>
        <taxon>Bacteria</taxon>
        <taxon>Bacillati</taxon>
        <taxon>Bacillota</taxon>
        <taxon>Clostridia</taxon>
        <taxon>Eubacteriales</taxon>
        <taxon>Proteinivoracaceae</taxon>
        <taxon>Anaerobranca</taxon>
    </lineage>
</organism>
<dbReference type="InterPro" id="IPR005225">
    <property type="entry name" value="Small_GTP-bd"/>
</dbReference>
<keyword evidence="4 10" id="KW-0479">Metal-binding</keyword>
<feature type="binding site" evidence="10">
    <location>
        <position position="85"/>
    </location>
    <ligand>
        <name>(6S)-5-formyl-5,6,7,8-tetrahydrofolate</name>
        <dbReference type="ChEBI" id="CHEBI:57457"/>
    </ligand>
</feature>
<dbReference type="AlphaFoldDB" id="A0A1M6M265"/>
<keyword evidence="5 10" id="KW-0547">Nucleotide-binding</keyword>
<dbReference type="InterPro" id="IPR025867">
    <property type="entry name" value="MnmE_helical"/>
</dbReference>
<dbReference type="Gene3D" id="3.40.50.300">
    <property type="entry name" value="P-loop containing nucleotide triphosphate hydrolases"/>
    <property type="match status" value="1"/>
</dbReference>
<dbReference type="Gene3D" id="1.20.120.430">
    <property type="entry name" value="tRNA modification GTPase MnmE domain 2"/>
    <property type="match status" value="1"/>
</dbReference>
<dbReference type="Pfam" id="PF12631">
    <property type="entry name" value="MnmE_helical"/>
    <property type="match status" value="1"/>
</dbReference>
<evidence type="ECO:0000256" key="3">
    <source>
        <dbReference type="ARBA" id="ARBA00022694"/>
    </source>
</evidence>
<comment type="cofactor">
    <cofactor evidence="10">
        <name>K(+)</name>
        <dbReference type="ChEBI" id="CHEBI:29103"/>
    </cofactor>
    <text evidence="10">Binds 1 potassium ion per subunit.</text>
</comment>
<feature type="binding site" evidence="10">
    <location>
        <position position="230"/>
    </location>
    <ligand>
        <name>K(+)</name>
        <dbReference type="ChEBI" id="CHEBI:29103"/>
    </ligand>
</feature>
<evidence type="ECO:0000256" key="10">
    <source>
        <dbReference type="HAMAP-Rule" id="MF_00379"/>
    </source>
</evidence>
<dbReference type="GO" id="GO:0046872">
    <property type="term" value="F:metal ion binding"/>
    <property type="evidence" value="ECO:0007669"/>
    <property type="project" value="UniProtKB-KW"/>
</dbReference>
<dbReference type="NCBIfam" id="TIGR00231">
    <property type="entry name" value="small_GTP"/>
    <property type="match status" value="1"/>
</dbReference>
<dbReference type="NCBIfam" id="NF003661">
    <property type="entry name" value="PRK05291.1-3"/>
    <property type="match status" value="1"/>
</dbReference>
<comment type="function">
    <text evidence="10">Exhibits a very high intrinsic GTPase hydrolysis rate. Involved in the addition of a carboxymethylaminomethyl (cmnm) group at the wobble position (U34) of certain tRNAs, forming tRNA-cmnm(5)s(2)U34.</text>
</comment>
<evidence type="ECO:0000313" key="13">
    <source>
        <dbReference type="EMBL" id="SHJ77552.1"/>
    </source>
</evidence>
<dbReference type="FunFam" id="3.40.50.300:FF:000494">
    <property type="entry name" value="tRNA modification GTPase MnmE"/>
    <property type="match status" value="1"/>
</dbReference>
<feature type="binding site" evidence="10">
    <location>
        <position position="249"/>
    </location>
    <ligand>
        <name>K(+)</name>
        <dbReference type="ChEBI" id="CHEBI:29103"/>
    </ligand>
</feature>
<evidence type="ECO:0000256" key="9">
    <source>
        <dbReference type="ARBA" id="ARBA00023134"/>
    </source>
</evidence>
<dbReference type="FunFam" id="3.30.1360.120:FF:000003">
    <property type="entry name" value="tRNA modification GTPase MnmE"/>
    <property type="match status" value="1"/>
</dbReference>
<comment type="caution">
    <text evidence="10">Lacks conserved residue(s) required for the propagation of feature annotation.</text>
</comment>
<feature type="binding site" evidence="10">
    <location>
        <position position="255"/>
    </location>
    <ligand>
        <name>Mg(2+)</name>
        <dbReference type="ChEBI" id="CHEBI:18420"/>
    </ligand>
</feature>
<dbReference type="InterPro" id="IPR006073">
    <property type="entry name" value="GTP-bd"/>
</dbReference>
<proteinExistence type="inferred from homology"/>
<evidence type="ECO:0000256" key="2">
    <source>
        <dbReference type="ARBA" id="ARBA00022490"/>
    </source>
</evidence>
<feature type="binding site" evidence="10">
    <location>
        <begin position="249"/>
        <end position="255"/>
    </location>
    <ligand>
        <name>GTP</name>
        <dbReference type="ChEBI" id="CHEBI:37565"/>
    </ligand>
</feature>
<feature type="binding site" evidence="10">
    <location>
        <begin position="230"/>
        <end position="235"/>
    </location>
    <ligand>
        <name>GTP</name>
        <dbReference type="ChEBI" id="CHEBI:37565"/>
    </ligand>
</feature>
<sequence>MLTDTIVAVATAIGQSSVGIVRISGPKAFQIAGEIFRSPKSTSFVEFKANTINYGYIVDGDKVIDEVLLSIFKAPKSYTGEDVVEVNCHGGRIPIKKTMELILKKGARLAEPGEFTKRAFLNGRIDLSQAEAIMDLISAKTELSLDVATSHVLGKLSVKVQEINELIISSLAYIEATIDYPDEVFEEGEILKIKNNLLEGVKKLEKLLITSNAGKILREGIKTTIVGKPNVGKSSLLNRLLNSQRAIVTDIPGTTRDILEEQISIRGIPMILVDTAGIRETEDVVEKIGVERSKKAIEESDLILFVLDGSRSWDIYDQQILELLQRKNVIVLLNKRDLKQVLTKEEVKKITGYQEVIEISVNEDINLDKLEEAIIKTYELKDLISRSDEVLISNIRHEKSLEAAKFNLEDAIKNIENGLPLDIIAIDLRDAWENLGKVTGQTLNKSIIDEIFSRFCLGK</sequence>
<dbReference type="GO" id="GO:0003924">
    <property type="term" value="F:GTPase activity"/>
    <property type="evidence" value="ECO:0007669"/>
    <property type="project" value="UniProtKB-UniRule"/>
</dbReference>
<keyword evidence="3 10" id="KW-0819">tRNA processing</keyword>
<evidence type="ECO:0000259" key="12">
    <source>
        <dbReference type="PROSITE" id="PS51709"/>
    </source>
</evidence>
<dbReference type="Pfam" id="PF10396">
    <property type="entry name" value="TrmE_N"/>
    <property type="match status" value="1"/>
</dbReference>
<reference evidence="14" key="1">
    <citation type="submission" date="2016-11" db="EMBL/GenBank/DDBJ databases">
        <authorList>
            <person name="Varghese N."/>
            <person name="Submissions S."/>
        </authorList>
    </citation>
    <scope>NUCLEOTIDE SEQUENCE [LARGE SCALE GENOMIC DNA]</scope>
    <source>
        <strain evidence="14">DSM 14826</strain>
    </source>
</reference>
<dbReference type="InterPro" id="IPR031168">
    <property type="entry name" value="G_TrmE"/>
</dbReference>
<dbReference type="CDD" id="cd14858">
    <property type="entry name" value="TrmE_N"/>
    <property type="match status" value="1"/>
</dbReference>
<dbReference type="InterPro" id="IPR027417">
    <property type="entry name" value="P-loop_NTPase"/>
</dbReference>
<dbReference type="GO" id="GO:0030488">
    <property type="term" value="P:tRNA methylation"/>
    <property type="evidence" value="ECO:0007669"/>
    <property type="project" value="TreeGrafter"/>
</dbReference>
<name>A0A1M6M265_9FIRM</name>
<evidence type="ECO:0000256" key="7">
    <source>
        <dbReference type="ARBA" id="ARBA00022842"/>
    </source>
</evidence>
<dbReference type="Gene3D" id="3.30.1360.120">
    <property type="entry name" value="Probable tRNA modification gtpase trme, domain 1"/>
    <property type="match status" value="1"/>
</dbReference>
<dbReference type="RefSeq" id="WP_072906260.1">
    <property type="nucleotide sequence ID" value="NZ_FRAI01000006.1"/>
</dbReference>
<feature type="binding site" evidence="10">
    <location>
        <position position="254"/>
    </location>
    <ligand>
        <name>K(+)</name>
        <dbReference type="ChEBI" id="CHEBI:29103"/>
    </ligand>
</feature>
<dbReference type="STRING" id="1120989.SAMN02745227_00619"/>
<comment type="subcellular location">
    <subcellularLocation>
        <location evidence="10">Cytoplasm</location>
    </subcellularLocation>
</comment>
<feature type="binding site" evidence="10">
    <location>
        <position position="124"/>
    </location>
    <ligand>
        <name>(6S)-5-formyl-5,6,7,8-tetrahydrofolate</name>
        <dbReference type="ChEBI" id="CHEBI:57457"/>
    </ligand>
</feature>
<evidence type="ECO:0000256" key="1">
    <source>
        <dbReference type="ARBA" id="ARBA00011043"/>
    </source>
</evidence>
<dbReference type="PANTHER" id="PTHR42714">
    <property type="entry name" value="TRNA MODIFICATION GTPASE GTPBP3"/>
    <property type="match status" value="1"/>
</dbReference>
<feature type="binding site" evidence="10">
    <location>
        <begin position="274"/>
        <end position="277"/>
    </location>
    <ligand>
        <name>GTP</name>
        <dbReference type="ChEBI" id="CHEBI:37565"/>
    </ligand>
</feature>
<dbReference type="GO" id="GO:0005525">
    <property type="term" value="F:GTP binding"/>
    <property type="evidence" value="ECO:0007669"/>
    <property type="project" value="UniProtKB-UniRule"/>
</dbReference>
<evidence type="ECO:0000256" key="4">
    <source>
        <dbReference type="ARBA" id="ARBA00022723"/>
    </source>
</evidence>
<dbReference type="PRINTS" id="PR00326">
    <property type="entry name" value="GTP1OBG"/>
</dbReference>
<dbReference type="EC" id="3.6.-.-" evidence="10"/>
<dbReference type="GO" id="GO:0002098">
    <property type="term" value="P:tRNA wobble uridine modification"/>
    <property type="evidence" value="ECO:0007669"/>
    <property type="project" value="TreeGrafter"/>
</dbReference>
<keyword evidence="8 10" id="KW-0630">Potassium</keyword>
<evidence type="ECO:0000256" key="5">
    <source>
        <dbReference type="ARBA" id="ARBA00022741"/>
    </source>
</evidence>
<evidence type="ECO:0000313" key="14">
    <source>
        <dbReference type="Proteomes" id="UP000243547"/>
    </source>
</evidence>
<dbReference type="InterPro" id="IPR018948">
    <property type="entry name" value="GTP-bd_TrmE_N"/>
</dbReference>
<dbReference type="Proteomes" id="UP000243547">
    <property type="component" value="Unassembled WGS sequence"/>
</dbReference>
<dbReference type="InterPro" id="IPR027368">
    <property type="entry name" value="MnmE_dom2"/>
</dbReference>
<feature type="binding site" evidence="10">
    <location>
        <position position="234"/>
    </location>
    <ligand>
        <name>Mg(2+)</name>
        <dbReference type="ChEBI" id="CHEBI:18420"/>
    </ligand>
</feature>
<dbReference type="OrthoDB" id="9805918at2"/>
<accession>A0A1M6M265</accession>
<feature type="binding site" evidence="10">
    <location>
        <position position="459"/>
    </location>
    <ligand>
        <name>(6S)-5-formyl-5,6,7,8-tetrahydrofolate</name>
        <dbReference type="ChEBI" id="CHEBI:57457"/>
    </ligand>
</feature>
<dbReference type="InterPro" id="IPR027266">
    <property type="entry name" value="TrmE/GcvT-like"/>
</dbReference>
<dbReference type="PANTHER" id="PTHR42714:SF2">
    <property type="entry name" value="TRNA MODIFICATION GTPASE GTPBP3, MITOCHONDRIAL"/>
    <property type="match status" value="1"/>
</dbReference>
<comment type="subunit">
    <text evidence="10">Homodimer. Heterotetramer of two MnmE and two MnmG subunits.</text>
</comment>
<dbReference type="PROSITE" id="PS51709">
    <property type="entry name" value="G_TRME"/>
    <property type="match status" value="1"/>
</dbReference>
<feature type="binding site" evidence="10">
    <location>
        <position position="22"/>
    </location>
    <ligand>
        <name>(6S)-5-formyl-5,6,7,8-tetrahydrofolate</name>
        <dbReference type="ChEBI" id="CHEBI:57457"/>
    </ligand>
</feature>
<dbReference type="CDD" id="cd04164">
    <property type="entry name" value="trmE"/>
    <property type="match status" value="1"/>
</dbReference>
<evidence type="ECO:0000256" key="8">
    <source>
        <dbReference type="ARBA" id="ARBA00022958"/>
    </source>
</evidence>
<keyword evidence="9 10" id="KW-0342">GTP-binding</keyword>
<dbReference type="GO" id="GO:0005829">
    <property type="term" value="C:cytosol"/>
    <property type="evidence" value="ECO:0007669"/>
    <property type="project" value="TreeGrafter"/>
</dbReference>
<dbReference type="GO" id="GO:0042802">
    <property type="term" value="F:identical protein binding"/>
    <property type="evidence" value="ECO:0007669"/>
    <property type="project" value="UniProtKB-ARBA"/>
</dbReference>
<feature type="domain" description="TrmE-type G" evidence="12">
    <location>
        <begin position="220"/>
        <end position="379"/>
    </location>
</feature>
<dbReference type="HAMAP" id="MF_00379">
    <property type="entry name" value="GTPase_MnmE"/>
    <property type="match status" value="1"/>
</dbReference>
<keyword evidence="14" id="KW-1185">Reference proteome</keyword>
<dbReference type="EMBL" id="FRAI01000006">
    <property type="protein sequence ID" value="SHJ77552.1"/>
    <property type="molecule type" value="Genomic_DNA"/>
</dbReference>
<dbReference type="NCBIfam" id="TIGR00450">
    <property type="entry name" value="mnmE_trmE_thdF"/>
    <property type="match status" value="1"/>
</dbReference>
<feature type="binding site" evidence="10">
    <location>
        <position position="251"/>
    </location>
    <ligand>
        <name>K(+)</name>
        <dbReference type="ChEBI" id="CHEBI:29103"/>
    </ligand>
</feature>
<gene>
    <name evidence="10" type="primary">mnmE</name>
    <name evidence="10" type="synonym">trmE</name>
    <name evidence="13" type="ORF">SAMN02745227_00619</name>
</gene>
<comment type="similarity">
    <text evidence="1 10 11">Belongs to the TRAFAC class TrmE-Era-EngA-EngB-Septin-like GTPase superfamily. TrmE GTPase family.</text>
</comment>
<protein>
    <recommendedName>
        <fullName evidence="10">tRNA modification GTPase MnmE</fullName>
        <ecNumber evidence="10">3.6.-.-</ecNumber>
    </recommendedName>
</protein>
<keyword evidence="2 10" id="KW-0963">Cytoplasm</keyword>
<dbReference type="Pfam" id="PF01926">
    <property type="entry name" value="MMR_HSR1"/>
    <property type="match status" value="1"/>
</dbReference>